<dbReference type="EMBL" id="JAAMPC010000012">
    <property type="protein sequence ID" value="KAG2276607.1"/>
    <property type="molecule type" value="Genomic_DNA"/>
</dbReference>
<proteinExistence type="predicted"/>
<keyword evidence="1" id="KW-1133">Transmembrane helix</keyword>
<reference evidence="2 3" key="1">
    <citation type="submission" date="2020-02" db="EMBL/GenBank/DDBJ databases">
        <authorList>
            <person name="Ma Q."/>
            <person name="Huang Y."/>
            <person name="Song X."/>
            <person name="Pei D."/>
        </authorList>
    </citation>
    <scope>NUCLEOTIDE SEQUENCE [LARGE SCALE GENOMIC DNA]</scope>
    <source>
        <strain evidence="2">Sxm20200214</strain>
        <tissue evidence="2">Leaf</tissue>
    </source>
</reference>
<sequence length="123" mass="14321">MCLFLLSRPYDLSIFLHCFMVLVVVLVCLCCYVMELMQFLSCLKCLFNGINAVLVMLKILLTDESFCCCWCDRYMYERNYKPLVDNMTKRDLALTRESYIEKSSGTKVGCVYLSELVVGQFVR</sequence>
<organism evidence="2 3">
    <name type="scientific">Brassica carinata</name>
    <name type="common">Ethiopian mustard</name>
    <name type="synonym">Abyssinian cabbage</name>
    <dbReference type="NCBI Taxonomy" id="52824"/>
    <lineage>
        <taxon>Eukaryota</taxon>
        <taxon>Viridiplantae</taxon>
        <taxon>Streptophyta</taxon>
        <taxon>Embryophyta</taxon>
        <taxon>Tracheophyta</taxon>
        <taxon>Spermatophyta</taxon>
        <taxon>Magnoliopsida</taxon>
        <taxon>eudicotyledons</taxon>
        <taxon>Gunneridae</taxon>
        <taxon>Pentapetalae</taxon>
        <taxon>rosids</taxon>
        <taxon>malvids</taxon>
        <taxon>Brassicales</taxon>
        <taxon>Brassicaceae</taxon>
        <taxon>Brassiceae</taxon>
        <taxon>Brassica</taxon>
    </lineage>
</organism>
<evidence type="ECO:0000256" key="1">
    <source>
        <dbReference type="SAM" id="Phobius"/>
    </source>
</evidence>
<protein>
    <submittedName>
        <fullName evidence="2">Uncharacterized protein</fullName>
    </submittedName>
</protein>
<evidence type="ECO:0000313" key="3">
    <source>
        <dbReference type="Proteomes" id="UP000886595"/>
    </source>
</evidence>
<dbReference type="AlphaFoldDB" id="A0A8X7QUR1"/>
<feature type="transmembrane region" description="Helical" evidence="1">
    <location>
        <begin position="12"/>
        <end position="33"/>
    </location>
</feature>
<gene>
    <name evidence="2" type="ORF">Bca52824_059162</name>
</gene>
<keyword evidence="3" id="KW-1185">Reference proteome</keyword>
<feature type="transmembrane region" description="Helical" evidence="1">
    <location>
        <begin position="45"/>
        <end position="61"/>
    </location>
</feature>
<keyword evidence="1" id="KW-0812">Transmembrane</keyword>
<name>A0A8X7QUR1_BRACI</name>
<evidence type="ECO:0000313" key="2">
    <source>
        <dbReference type="EMBL" id="KAG2276607.1"/>
    </source>
</evidence>
<keyword evidence="1" id="KW-0472">Membrane</keyword>
<comment type="caution">
    <text evidence="2">The sequence shown here is derived from an EMBL/GenBank/DDBJ whole genome shotgun (WGS) entry which is preliminary data.</text>
</comment>
<dbReference type="Proteomes" id="UP000886595">
    <property type="component" value="Unassembled WGS sequence"/>
</dbReference>
<accession>A0A8X7QUR1</accession>